<reference evidence="1" key="1">
    <citation type="submission" date="2022-02" db="EMBL/GenBank/DDBJ databases">
        <authorList>
            <person name="Giguere J D."/>
        </authorList>
    </citation>
    <scope>NUCLEOTIDE SEQUENCE</scope>
    <source>
        <strain evidence="1">CCAP 1055/1</strain>
    </source>
</reference>
<proteinExistence type="predicted"/>
<dbReference type="Proteomes" id="UP000836788">
    <property type="component" value="Chromosome 11"/>
</dbReference>
<evidence type="ECO:0000313" key="1">
    <source>
        <dbReference type="EMBL" id="CAG9279119.1"/>
    </source>
</evidence>
<name>A0A8J9SQE1_PHATR</name>
<dbReference type="EMBL" id="OU594952">
    <property type="protein sequence ID" value="CAG9279119.1"/>
    <property type="molecule type" value="Genomic_DNA"/>
</dbReference>
<protein>
    <submittedName>
        <fullName evidence="1">Uncharacterized protein</fullName>
    </submittedName>
</protein>
<sequence>MPEHSLPLEEQVDRQHSCTIFYNVYTAEGHMRPALTIIRRQLHQIASSLVEVFGQAARKIPLKINTIGYNVSTRSIMSACRSHTGLKCQHLDHFLDGNFEDVTLSAIHDHCQTQADNHVVVYVHSKGTYHPSEKNNIWRDLMTNAVLSKGCLELGRGYQNNTESSCNVCGFLFQPIWTFMFPGNMWSAQCGYVRKLKHPRLFKANMDFIADDALDLMQHGHFTMNLAPPLPVDIGRLGQGRHADEHWIGSHPSIFPCDVAPNSNLWKWVSPPPEGFVPGHAPPIRWSPAPRYSIFGEWGFYRDENESQTKRMLRTPEWRSREYFLLPGFLWKWLRWYNEVPPPNSFVWKWFPDGEMWLERSRQLNAEQLLTYISGALDSPLPTVATFESSVTNIRPPLVYFMHIDLPAKEDNQHRIVQQQLAYLSSSFKTNTTIFVYTSGGLSSLDTTVLESWCRLQHQLNCKHVQHYPAALDIITQTRVQDFCRLHETFQVAFLSGPSIPIQSLDALHACWEDHRASGEEESSCDVCLSNSGLENHDRMLWISQCSFVKDLIASTEHAAAMSSRKMRKEIKIGKHWVVSKRPNTTGAARVCSSG</sequence>
<dbReference type="AlphaFoldDB" id="A0A8J9SQE1"/>
<organism evidence="1">
    <name type="scientific">Phaeodactylum tricornutum</name>
    <name type="common">Diatom</name>
    <dbReference type="NCBI Taxonomy" id="2850"/>
    <lineage>
        <taxon>Eukaryota</taxon>
        <taxon>Sar</taxon>
        <taxon>Stramenopiles</taxon>
        <taxon>Ochrophyta</taxon>
        <taxon>Bacillariophyta</taxon>
        <taxon>Bacillariophyceae</taxon>
        <taxon>Bacillariophycidae</taxon>
        <taxon>Naviculales</taxon>
        <taxon>Phaeodactylaceae</taxon>
        <taxon>Phaeodactylum</taxon>
    </lineage>
</organism>
<gene>
    <name evidence="1" type="ORF">PTTT1_LOCUS9078</name>
</gene>
<accession>A0A8J9SQE1</accession>